<dbReference type="Gene3D" id="1.20.1280.140">
    <property type="match status" value="1"/>
</dbReference>
<name>A0ABR4P7Z9_9HELO</name>
<organism evidence="2 3">
    <name type="scientific">Phlyctema vagabunda</name>
    <dbReference type="NCBI Taxonomy" id="108571"/>
    <lineage>
        <taxon>Eukaryota</taxon>
        <taxon>Fungi</taxon>
        <taxon>Dikarya</taxon>
        <taxon>Ascomycota</taxon>
        <taxon>Pezizomycotina</taxon>
        <taxon>Leotiomycetes</taxon>
        <taxon>Helotiales</taxon>
        <taxon>Dermateaceae</taxon>
        <taxon>Phlyctema</taxon>
    </lineage>
</organism>
<dbReference type="PANTHER" id="PTHR38123:SF5">
    <property type="entry name" value="CELL WALL GALACTOMANNOPROTEIN"/>
    <property type="match status" value="1"/>
</dbReference>
<dbReference type="Proteomes" id="UP001629113">
    <property type="component" value="Unassembled WGS sequence"/>
</dbReference>
<dbReference type="EMBL" id="JBFCZG010000008">
    <property type="protein sequence ID" value="KAL3419447.1"/>
    <property type="molecule type" value="Genomic_DNA"/>
</dbReference>
<feature type="chain" id="PRO_5046659355" evidence="1">
    <location>
        <begin position="17"/>
        <end position="175"/>
    </location>
</feature>
<accession>A0ABR4P7Z9</accession>
<evidence type="ECO:0000313" key="3">
    <source>
        <dbReference type="Proteomes" id="UP001629113"/>
    </source>
</evidence>
<reference evidence="2 3" key="1">
    <citation type="submission" date="2024-06" db="EMBL/GenBank/DDBJ databases">
        <title>Complete genome of Phlyctema vagabunda strain 19-DSS-EL-015.</title>
        <authorList>
            <person name="Fiorenzani C."/>
        </authorList>
    </citation>
    <scope>NUCLEOTIDE SEQUENCE [LARGE SCALE GENOMIC DNA]</scope>
    <source>
        <strain evidence="2 3">19-DSS-EL-015</strain>
    </source>
</reference>
<keyword evidence="1" id="KW-0732">Signal</keyword>
<keyword evidence="3" id="KW-1185">Reference proteome</keyword>
<dbReference type="PANTHER" id="PTHR38123">
    <property type="entry name" value="CELL WALL SERINE-THREONINE-RICH GALACTOMANNOPROTEIN MP1 (AFU_ORTHOLOGUE AFUA_4G03240)"/>
    <property type="match status" value="1"/>
</dbReference>
<proteinExistence type="predicted"/>
<gene>
    <name evidence="2" type="ORF">PVAG01_09669</name>
</gene>
<dbReference type="InterPro" id="IPR021054">
    <property type="entry name" value="Cell_wall_mannoprotein_1"/>
</dbReference>
<sequence length="175" mass="18265">MVLLISFLAFSTVAIAAPLSLVTPDTLINDIGMIDKGVLSLTGHLQTYQGGLLGSAPILADITAIHLANRKGLLDANIATPANSVDSNRVVDYTFATVGVDIPNSVEVLKGKKAAFDAAGLTTLVEAGLVLLKYDHDTFSAALLAKISSDALPRGQVVVKQIDDALQNGLDYYAS</sequence>
<evidence type="ECO:0000313" key="2">
    <source>
        <dbReference type="EMBL" id="KAL3419447.1"/>
    </source>
</evidence>
<protein>
    <submittedName>
        <fullName evidence="2">Uncharacterized protein</fullName>
    </submittedName>
</protein>
<evidence type="ECO:0000256" key="1">
    <source>
        <dbReference type="SAM" id="SignalP"/>
    </source>
</evidence>
<dbReference type="Pfam" id="PF12296">
    <property type="entry name" value="HsbA"/>
    <property type="match status" value="1"/>
</dbReference>
<feature type="signal peptide" evidence="1">
    <location>
        <begin position="1"/>
        <end position="16"/>
    </location>
</feature>
<comment type="caution">
    <text evidence="2">The sequence shown here is derived from an EMBL/GenBank/DDBJ whole genome shotgun (WGS) entry which is preliminary data.</text>
</comment>